<keyword evidence="4" id="KW-1185">Reference proteome</keyword>
<dbReference type="InterPro" id="IPR035328">
    <property type="entry name" value="DUF3048_C"/>
</dbReference>
<dbReference type="Gene3D" id="3.50.90.10">
    <property type="entry name" value="YerB-like"/>
    <property type="match status" value="1"/>
</dbReference>
<evidence type="ECO:0000313" key="3">
    <source>
        <dbReference type="EMBL" id="QGQ98307.1"/>
    </source>
</evidence>
<dbReference type="KEGG" id="ppsc:EHS13_27190"/>
<accession>A0A6B8RR29</accession>
<proteinExistence type="predicted"/>
<dbReference type="InterPro" id="IPR021416">
    <property type="entry name" value="DUF3048_N"/>
</dbReference>
<dbReference type="Proteomes" id="UP000426246">
    <property type="component" value="Chromosome"/>
</dbReference>
<organism evidence="3 4">
    <name type="scientific">Paenibacillus psychroresistens</name>
    <dbReference type="NCBI Taxonomy" id="1778678"/>
    <lineage>
        <taxon>Bacteria</taxon>
        <taxon>Bacillati</taxon>
        <taxon>Bacillota</taxon>
        <taxon>Bacilli</taxon>
        <taxon>Bacillales</taxon>
        <taxon>Paenibacillaceae</taxon>
        <taxon>Paenibacillus</taxon>
    </lineage>
</organism>
<evidence type="ECO:0000259" key="1">
    <source>
        <dbReference type="Pfam" id="PF11258"/>
    </source>
</evidence>
<evidence type="ECO:0000313" key="4">
    <source>
        <dbReference type="Proteomes" id="UP000426246"/>
    </source>
</evidence>
<evidence type="ECO:0000259" key="2">
    <source>
        <dbReference type="Pfam" id="PF17479"/>
    </source>
</evidence>
<reference evidence="4" key="1">
    <citation type="submission" date="2018-11" db="EMBL/GenBank/DDBJ databases">
        <title>Complete genome sequence of Paenibacillus sp. ML311-T8.</title>
        <authorList>
            <person name="Nam Y.-D."/>
            <person name="Kang J."/>
            <person name="Chung W.-H."/>
            <person name="Park Y.S."/>
        </authorList>
    </citation>
    <scope>NUCLEOTIDE SEQUENCE [LARGE SCALE GENOMIC DNA]</scope>
    <source>
        <strain evidence="4">ML311-T8</strain>
    </source>
</reference>
<name>A0A6B8RR29_9BACL</name>
<dbReference type="Pfam" id="PF17479">
    <property type="entry name" value="DUF3048_C"/>
    <property type="match status" value="1"/>
</dbReference>
<feature type="domain" description="DUF3048" evidence="2">
    <location>
        <begin position="252"/>
        <end position="360"/>
    </location>
</feature>
<dbReference type="InterPro" id="IPR023158">
    <property type="entry name" value="YerB-like_sf"/>
</dbReference>
<dbReference type="Pfam" id="PF11258">
    <property type="entry name" value="DUF3048"/>
    <property type="match status" value="1"/>
</dbReference>
<feature type="domain" description="DUF3048" evidence="1">
    <location>
        <begin position="85"/>
        <end position="225"/>
    </location>
</feature>
<dbReference type="AlphaFoldDB" id="A0A6B8RR29"/>
<sequence length="372" mass="41246">MMGGYDLKITQDSTLIARTRRHIFRNTLLLLTAAIVLTSCDSGESTVTPQISILQETTMPLPSPTEVVTPSPSPIPTPDPYKAPLTGLGIEAPITARPIMYMVENSPSARPQTGLTDADVVYEILAEGEITRFIAVYQSKVPAVIGPVRSIRPYFVEIGKGLDAIVVHAGWSQDGMNAIVRLKVDHLDQVYGDDRYYWRDKSRKAPHNLYSNVEKIRQAALDKKFHVEWKNPLLKFTAPLDSKLEGQVVNNITIPYIAGYKVGYTYDKVSGLFQRSMLGEPHKDKVSGQIIEAKNIIICEASHQILDKEGRRAVNIHGPGKGYLLQEGIIKEVTWKEKDGFIRVSDTTGELGLLPGKTWIQVVPKGTELTIT</sequence>
<gene>
    <name evidence="3" type="ORF">EHS13_27190</name>
</gene>
<dbReference type="SUPFAM" id="SSF159774">
    <property type="entry name" value="YerB-like"/>
    <property type="match status" value="1"/>
</dbReference>
<protein>
    <submittedName>
        <fullName evidence="3">DUF3048 domain-containing protein</fullName>
    </submittedName>
</protein>
<dbReference type="EMBL" id="CP034235">
    <property type="protein sequence ID" value="QGQ98307.1"/>
    <property type="molecule type" value="Genomic_DNA"/>
</dbReference>